<evidence type="ECO:0000313" key="1">
    <source>
        <dbReference type="EMBL" id="QNO13287.1"/>
    </source>
</evidence>
<dbReference type="EMBL" id="CP058559">
    <property type="protein sequence ID" value="QNO13287.1"/>
    <property type="molecule type" value="Genomic_DNA"/>
</dbReference>
<dbReference type="Proteomes" id="UP000516160">
    <property type="component" value="Chromosome"/>
</dbReference>
<dbReference type="KEGG" id="acae:HYG86_00075"/>
<proteinExistence type="predicted"/>
<sequence>MIEQLLCHLGLAQGVYAPGVQKVIAIWFDRTELFKANGMLTAASPIGSIE</sequence>
<reference evidence="1 2" key="1">
    <citation type="submission" date="2020-07" db="EMBL/GenBank/DDBJ databases">
        <title>Alkalicella. sp. LB2 genome.</title>
        <authorList>
            <person name="Postec A."/>
            <person name="Quemeneur M."/>
        </authorList>
    </citation>
    <scope>NUCLEOTIDE SEQUENCE [LARGE SCALE GENOMIC DNA]</scope>
    <source>
        <strain evidence="1 2">LB2</strain>
    </source>
</reference>
<evidence type="ECO:0000313" key="2">
    <source>
        <dbReference type="Proteomes" id="UP000516160"/>
    </source>
</evidence>
<gene>
    <name evidence="1" type="ORF">HYG86_00075</name>
</gene>
<name>A0A7G9W3M5_ALKCA</name>
<dbReference type="InterPro" id="IPR036259">
    <property type="entry name" value="MFS_trans_sf"/>
</dbReference>
<keyword evidence="2" id="KW-1185">Reference proteome</keyword>
<dbReference type="RefSeq" id="WP_213166961.1">
    <property type="nucleotide sequence ID" value="NZ_CP058559.1"/>
</dbReference>
<dbReference type="SUPFAM" id="SSF103473">
    <property type="entry name" value="MFS general substrate transporter"/>
    <property type="match status" value="1"/>
</dbReference>
<accession>A0A7G9W3M5</accession>
<protein>
    <submittedName>
        <fullName evidence="1">Uncharacterized protein</fullName>
    </submittedName>
</protein>
<organism evidence="1 2">
    <name type="scientific">Alkalicella caledoniensis</name>
    <dbReference type="NCBI Taxonomy" id="2731377"/>
    <lineage>
        <taxon>Bacteria</taxon>
        <taxon>Bacillati</taxon>
        <taxon>Bacillota</taxon>
        <taxon>Clostridia</taxon>
        <taxon>Eubacteriales</taxon>
        <taxon>Proteinivoracaceae</taxon>
        <taxon>Alkalicella</taxon>
    </lineage>
</organism>
<dbReference type="AlphaFoldDB" id="A0A7G9W3M5"/>